<gene>
    <name evidence="1" type="ORF">PORCRE_1617</name>
</gene>
<organism evidence="1 2">
    <name type="scientific">Porphyromonas crevioricanis JCM 15906</name>
    <dbReference type="NCBI Taxonomy" id="1305617"/>
    <lineage>
        <taxon>Bacteria</taxon>
        <taxon>Pseudomonadati</taxon>
        <taxon>Bacteroidota</taxon>
        <taxon>Bacteroidia</taxon>
        <taxon>Bacteroidales</taxon>
        <taxon>Porphyromonadaceae</taxon>
        <taxon>Porphyromonas</taxon>
    </lineage>
</organism>
<comment type="caution">
    <text evidence="1">The sequence shown here is derived from an EMBL/GenBank/DDBJ whole genome shotgun (WGS) entry which is preliminary data.</text>
</comment>
<reference evidence="2" key="1">
    <citation type="journal article" date="2013" name="Genome">
        <title>Draft Genome Sequences of Porphyromonas crevioricanis JCM 15906T and Porphyromonas cansulci JCM 13913T Isolated from a Canine Oral Cavity.</title>
        <authorList>
            <person name="Sakamoto M."/>
            <person name="Tanaka N."/>
            <person name="Shiwa Y."/>
            <person name="Yoshikawa H."/>
            <person name="Ohkuma M."/>
        </authorList>
    </citation>
    <scope>NUCLEOTIDE SEQUENCE [LARGE SCALE GENOMIC DNA]</scope>
    <source>
        <strain evidence="2">JCM 15906</strain>
    </source>
</reference>
<name>T1CPY0_9PORP</name>
<evidence type="ECO:0000313" key="2">
    <source>
        <dbReference type="Proteomes" id="UP000018031"/>
    </source>
</evidence>
<accession>T1CPY0</accession>
<dbReference type="Proteomes" id="UP000018031">
    <property type="component" value="Unassembled WGS sequence"/>
</dbReference>
<dbReference type="EMBL" id="BAOU01000044">
    <property type="protein sequence ID" value="GAD05907.1"/>
    <property type="molecule type" value="Genomic_DNA"/>
</dbReference>
<protein>
    <submittedName>
        <fullName evidence="1">Uncharacterized protein</fullName>
    </submittedName>
</protein>
<proteinExistence type="predicted"/>
<evidence type="ECO:0000313" key="1">
    <source>
        <dbReference type="EMBL" id="GAD05907.1"/>
    </source>
</evidence>
<sequence length="41" mass="4841">MQSTETEGYAHYTYTARKAIKTLNTMLRHRKGHFSLYIHSP</sequence>
<reference evidence="1 2" key="2">
    <citation type="journal article" date="2013" name="Genome Announc.">
        <title>Draft Genome Sequences of Porphyromonas crevioricanis JCM 15906T and Porphyromonas cansulci JCM 13913T Isolated from a Canine Oral Cavity.</title>
        <authorList>
            <person name="Sakamoto M."/>
            <person name="Tanaka N."/>
            <person name="Shiwa Y."/>
            <person name="Yoshikawa H."/>
            <person name="Ohkuma M."/>
        </authorList>
    </citation>
    <scope>NUCLEOTIDE SEQUENCE [LARGE SCALE GENOMIC DNA]</scope>
    <source>
        <strain evidence="1 2">JCM 15906</strain>
    </source>
</reference>
<dbReference type="AlphaFoldDB" id="T1CPY0"/>